<keyword evidence="2" id="KW-1133">Transmembrane helix</keyword>
<sequence length="207" mass="22031">MPMYQYATDDNDSKRFAPDAETDEASSASQSHASDTSTTRQTNAGPYESAGSSGSGDSAGSATASPSSWQSSAPRYGAPDTHPRSGGTPQGQYSPWTPQQQTDGPQGPYWNEHSSQQVYTEIESNGLVALILSIVSFFTLGILLSVPMWIWSQSMINKGRRAGLPLQAMSRARIARGISIAVTVIYILLGIVCVVLAIVVAMTDPQV</sequence>
<feature type="transmembrane region" description="Helical" evidence="2">
    <location>
        <begin position="127"/>
        <end position="151"/>
    </location>
</feature>
<evidence type="ECO:0000313" key="4">
    <source>
        <dbReference type="Proteomes" id="UP000198976"/>
    </source>
</evidence>
<evidence type="ECO:0000256" key="2">
    <source>
        <dbReference type="SAM" id="Phobius"/>
    </source>
</evidence>
<dbReference type="Proteomes" id="UP000198976">
    <property type="component" value="Chromosome I"/>
</dbReference>
<keyword evidence="2" id="KW-0812">Transmembrane</keyword>
<feature type="compositionally biased region" description="Low complexity" evidence="1">
    <location>
        <begin position="25"/>
        <end position="39"/>
    </location>
</feature>
<evidence type="ECO:0000313" key="3">
    <source>
        <dbReference type="EMBL" id="SDT85618.1"/>
    </source>
</evidence>
<dbReference type="RefSeq" id="WP_092648079.1">
    <property type="nucleotide sequence ID" value="NZ_LT629792.1"/>
</dbReference>
<evidence type="ECO:0008006" key="5">
    <source>
        <dbReference type="Google" id="ProtNLM"/>
    </source>
</evidence>
<keyword evidence="2" id="KW-0472">Membrane</keyword>
<proteinExistence type="predicted"/>
<feature type="compositionally biased region" description="Low complexity" evidence="1">
    <location>
        <begin position="49"/>
        <end position="73"/>
    </location>
</feature>
<name>A0ABY0V4Z8_9ACTO</name>
<keyword evidence="4" id="KW-1185">Reference proteome</keyword>
<feature type="compositionally biased region" description="Low complexity" evidence="1">
    <location>
        <begin position="95"/>
        <end position="108"/>
    </location>
</feature>
<feature type="transmembrane region" description="Helical" evidence="2">
    <location>
        <begin position="178"/>
        <end position="202"/>
    </location>
</feature>
<evidence type="ECO:0000256" key="1">
    <source>
        <dbReference type="SAM" id="MobiDB-lite"/>
    </source>
</evidence>
<accession>A0ABY0V4Z8</accession>
<gene>
    <name evidence="3" type="ORF">SAMN04489714_0116</name>
</gene>
<feature type="region of interest" description="Disordered" evidence="1">
    <location>
        <begin position="1"/>
        <end position="112"/>
    </location>
</feature>
<protein>
    <recommendedName>
        <fullName evidence="5">DUF4190 domain-containing protein</fullName>
    </recommendedName>
</protein>
<reference evidence="3 4" key="1">
    <citation type="submission" date="2016-10" db="EMBL/GenBank/DDBJ databases">
        <authorList>
            <person name="Varghese N."/>
            <person name="Submissions S."/>
        </authorList>
    </citation>
    <scope>NUCLEOTIDE SEQUENCE [LARGE SCALE GENOMIC DNA]</scope>
    <source>
        <strain evidence="3 4">DSM 9169</strain>
    </source>
</reference>
<dbReference type="EMBL" id="LT629792">
    <property type="protein sequence ID" value="SDT85618.1"/>
    <property type="molecule type" value="Genomic_DNA"/>
</dbReference>
<organism evidence="3 4">
    <name type="scientific">Schaalia radingae</name>
    <dbReference type="NCBI Taxonomy" id="131110"/>
    <lineage>
        <taxon>Bacteria</taxon>
        <taxon>Bacillati</taxon>
        <taxon>Actinomycetota</taxon>
        <taxon>Actinomycetes</taxon>
        <taxon>Actinomycetales</taxon>
        <taxon>Actinomycetaceae</taxon>
        <taxon>Schaalia</taxon>
    </lineage>
</organism>